<evidence type="ECO:0000259" key="4">
    <source>
        <dbReference type="Pfam" id="PF00501"/>
    </source>
</evidence>
<dbReference type="InterPro" id="IPR042099">
    <property type="entry name" value="ANL_N_sf"/>
</dbReference>
<dbReference type="GO" id="GO:0016020">
    <property type="term" value="C:membrane"/>
    <property type="evidence" value="ECO:0007669"/>
    <property type="project" value="TreeGrafter"/>
</dbReference>
<keyword evidence="3" id="KW-0472">Membrane</keyword>
<dbReference type="EC" id="6.2.1.3" evidence="5"/>
<protein>
    <submittedName>
        <fullName evidence="5">Putative long-chain acyl-CoA synthetase 2</fullName>
        <ecNumber evidence="5">6.2.1.3</ecNumber>
    </submittedName>
</protein>
<dbReference type="Gene3D" id="3.40.50.12780">
    <property type="entry name" value="N-terminal domain of ligase-like"/>
    <property type="match status" value="1"/>
</dbReference>
<dbReference type="PANTHER" id="PTHR43272:SF92">
    <property type="entry name" value="LONG CHAIN ACYL-COA SYNTHETASE 8"/>
    <property type="match status" value="1"/>
</dbReference>
<organism evidence="5">
    <name type="scientific">Davidia involucrata</name>
    <name type="common">Dove tree</name>
    <dbReference type="NCBI Taxonomy" id="16924"/>
    <lineage>
        <taxon>Eukaryota</taxon>
        <taxon>Viridiplantae</taxon>
        <taxon>Streptophyta</taxon>
        <taxon>Embryophyta</taxon>
        <taxon>Tracheophyta</taxon>
        <taxon>Spermatophyta</taxon>
        <taxon>Magnoliopsida</taxon>
        <taxon>eudicotyledons</taxon>
        <taxon>Gunneridae</taxon>
        <taxon>Pentapetalae</taxon>
        <taxon>asterids</taxon>
        <taxon>Cornales</taxon>
        <taxon>Nyssaceae</taxon>
        <taxon>Davidia</taxon>
    </lineage>
</organism>
<dbReference type="PROSITE" id="PS00455">
    <property type="entry name" value="AMP_BINDING"/>
    <property type="match status" value="1"/>
</dbReference>
<evidence type="ECO:0000256" key="3">
    <source>
        <dbReference type="SAM" id="Phobius"/>
    </source>
</evidence>
<proteinExistence type="predicted"/>
<dbReference type="GO" id="GO:0009698">
    <property type="term" value="P:phenylpropanoid metabolic process"/>
    <property type="evidence" value="ECO:0007669"/>
    <property type="project" value="UniProtKB-KW"/>
</dbReference>
<dbReference type="SUPFAM" id="SSF56801">
    <property type="entry name" value="Acetyl-CoA synthetase-like"/>
    <property type="match status" value="1"/>
</dbReference>
<keyword evidence="3" id="KW-0812">Transmembrane</keyword>
<evidence type="ECO:0000313" key="5">
    <source>
        <dbReference type="EMBL" id="MPA66765.1"/>
    </source>
</evidence>
<reference evidence="5" key="1">
    <citation type="submission" date="2019-08" db="EMBL/GenBank/DDBJ databases">
        <title>Reference gene set and small RNA set construction with multiple tissues from Davidia involucrata Baill.</title>
        <authorList>
            <person name="Yang H."/>
            <person name="Zhou C."/>
            <person name="Li G."/>
            <person name="Wang J."/>
            <person name="Gao P."/>
            <person name="Wang M."/>
            <person name="Wang R."/>
            <person name="Zhao Y."/>
        </authorList>
    </citation>
    <scope>NUCLEOTIDE SEQUENCE</scope>
    <source>
        <tissue evidence="5">Mixed with DoveR01_LX</tissue>
    </source>
</reference>
<keyword evidence="5" id="KW-0436">Ligase</keyword>
<gene>
    <name evidence="5" type="ORF">Din_036206</name>
</gene>
<comment type="pathway">
    <text evidence="1">Phytoalexin biosynthesis; 3,4',5-trihydroxystilbene biosynthesis; 3,4',5-trihydroxystilbene from trans-4-coumarate: step 1/2.</text>
</comment>
<evidence type="ECO:0000256" key="2">
    <source>
        <dbReference type="ARBA" id="ARBA00023051"/>
    </source>
</evidence>
<accession>A0A5B7BDW5</accession>
<dbReference type="CDD" id="cd17639">
    <property type="entry name" value="LC_FACS_euk1"/>
    <property type="match status" value="1"/>
</dbReference>
<dbReference type="InterPro" id="IPR020845">
    <property type="entry name" value="AMP-binding_CS"/>
</dbReference>
<dbReference type="InterPro" id="IPR000873">
    <property type="entry name" value="AMP-dep_synth/lig_dom"/>
</dbReference>
<dbReference type="Pfam" id="PF00501">
    <property type="entry name" value="AMP-binding"/>
    <property type="match status" value="1"/>
</dbReference>
<feature type="domain" description="AMP-dependent synthetase/ligase" evidence="4">
    <location>
        <begin position="133"/>
        <end position="552"/>
    </location>
</feature>
<feature type="transmembrane region" description="Helical" evidence="3">
    <location>
        <begin position="32"/>
        <end position="53"/>
    </location>
</feature>
<keyword evidence="3" id="KW-1133">Transmembrane helix</keyword>
<dbReference type="AlphaFoldDB" id="A0A5B7BDW5"/>
<dbReference type="PANTHER" id="PTHR43272">
    <property type="entry name" value="LONG-CHAIN-FATTY-ACID--COA LIGASE"/>
    <property type="match status" value="1"/>
</dbReference>
<dbReference type="GO" id="GO:0004467">
    <property type="term" value="F:long-chain fatty acid-CoA ligase activity"/>
    <property type="evidence" value="ECO:0007669"/>
    <property type="project" value="UniProtKB-EC"/>
</dbReference>
<sequence>MGDSEGSILNSPMMGKMSESDYLSVFKDHGSYGIVGAIIVAILVPLLLSMIFVGRKKVKQRGVPVEISGEAGFTVRNGGSAKLVEVPWEGATTMAALFEQSCKKHSQGQFLGTRKLINRDFVTASDGRKFEKLHFGEYQWETYGQIFDRACNFASGLVKLGHDVDTRAAIFSETRAEWFIAFQGCFRQNITVVTIYASLGEDALIHSLNETQVSTLICDCKQFKKLAAITSSLKTIKNVIYFEDDETASDSNISRNMGNWTVSSFTEVEELGKKNPVHLRLPINKDIAVIMYTSGSTGLPKGVMITHGNIVATAAAVMTLIPKLGSNDVYLAYLPLAHVFELAAESVMLCAGCAIGYGSALTLTDTSNKIKKGTKGDASELKPTLMTAVPAILDRVRDGVLKKVEEKGGFAKKLFNIGYKRRLAAIEGSWLGAWGLETLLWDVIVFKKVRSILGGKIRFMLCGGAPLSGDTQRFINICMGAPIGQGYGLTETFAGAAFTEWDDPSVGRVGPPLPCCYIKLVSWEEGGYKTSDKPIPRGEVVVGGSSITAGYFNNDAKTNEVYKVDEKGMRWFYTGDIGRFHPDGCLEIIDRKKDIVKLQHGEYISLGKVEAALMSSNYVDNIMVYADPFHNYCVALVVPSHQVLEKWAQEAGIKNVDFSELCDKVEAVNEVQQSLSKVGKAAKLDKFEIPAKIKLMPDHWTPESGLVTAALKLKREQLKAKFKDELQKLNE</sequence>
<evidence type="ECO:0000256" key="1">
    <source>
        <dbReference type="ARBA" id="ARBA00004930"/>
    </source>
</evidence>
<dbReference type="UniPathway" id="UPA00372">
    <property type="reaction ID" value="UER00547"/>
</dbReference>
<dbReference type="EMBL" id="GHES01036206">
    <property type="protein sequence ID" value="MPA66765.1"/>
    <property type="molecule type" value="Transcribed_RNA"/>
</dbReference>
<dbReference type="GO" id="GO:0005783">
    <property type="term" value="C:endoplasmic reticulum"/>
    <property type="evidence" value="ECO:0007669"/>
    <property type="project" value="TreeGrafter"/>
</dbReference>
<name>A0A5B7BDW5_DAVIN</name>
<keyword evidence="2" id="KW-0587">Phenylpropanoid metabolism</keyword>